<gene>
    <name evidence="2" type="ORF">BAZSYMA_ACONTIG167568_0</name>
</gene>
<organism evidence="2 3">
    <name type="scientific">Bathymodiolus azoricus thioautotrophic gill symbiont</name>
    <dbReference type="NCBI Taxonomy" id="235205"/>
    <lineage>
        <taxon>Bacteria</taxon>
        <taxon>Pseudomonadati</taxon>
        <taxon>Pseudomonadota</taxon>
        <taxon>Gammaproteobacteria</taxon>
        <taxon>sulfur-oxidizing symbionts</taxon>
    </lineage>
</organism>
<feature type="transmembrane region" description="Helical" evidence="1">
    <location>
        <begin position="15"/>
        <end position="33"/>
    </location>
</feature>
<proteinExistence type="predicted"/>
<evidence type="ECO:0000313" key="3">
    <source>
        <dbReference type="Proteomes" id="UP000198988"/>
    </source>
</evidence>
<dbReference type="EMBL" id="CDSC02000220">
    <property type="protein sequence ID" value="SEH80161.1"/>
    <property type="molecule type" value="Genomic_DNA"/>
</dbReference>
<keyword evidence="1" id="KW-1133">Transmembrane helix</keyword>
<reference evidence="3" key="1">
    <citation type="submission" date="2016-06" db="EMBL/GenBank/DDBJ databases">
        <authorList>
            <person name="Petersen J."/>
            <person name="Sayavedra L."/>
        </authorList>
    </citation>
    <scope>NUCLEOTIDE SEQUENCE [LARGE SCALE GENOMIC DNA]</scope>
    <source>
        <strain evidence="3">BazSymA</strain>
    </source>
</reference>
<sequence>MALCLVVRFNHSADSLALIIINIVLCGVGFVCFSKFI</sequence>
<dbReference type="Proteomes" id="UP000198988">
    <property type="component" value="Unassembled WGS sequence"/>
</dbReference>
<evidence type="ECO:0000313" key="2">
    <source>
        <dbReference type="EMBL" id="SEH80161.1"/>
    </source>
</evidence>
<keyword evidence="1" id="KW-0472">Membrane</keyword>
<name>A0A1H6L6V8_9GAMM</name>
<protein>
    <submittedName>
        <fullName evidence="2">Uncharacterized protein</fullName>
    </submittedName>
</protein>
<keyword evidence="1" id="KW-0812">Transmembrane</keyword>
<evidence type="ECO:0000256" key="1">
    <source>
        <dbReference type="SAM" id="Phobius"/>
    </source>
</evidence>
<accession>A0A1H6L6V8</accession>
<dbReference type="AlphaFoldDB" id="A0A1H6L6V8"/>